<dbReference type="EMBL" id="JANIBC010000012">
    <property type="protein sequence ID" value="MCQ8186121.1"/>
    <property type="molecule type" value="Genomic_DNA"/>
</dbReference>
<dbReference type="InterPro" id="IPR012338">
    <property type="entry name" value="Beta-lactam/transpept-like"/>
</dbReference>
<evidence type="ECO:0000259" key="1">
    <source>
        <dbReference type="Pfam" id="PF00144"/>
    </source>
</evidence>
<gene>
    <name evidence="2" type="ORF">NOG11_12055</name>
</gene>
<dbReference type="Gene3D" id="3.40.710.10">
    <property type="entry name" value="DD-peptidase/beta-lactamase superfamily"/>
    <property type="match status" value="1"/>
</dbReference>
<dbReference type="SUPFAM" id="SSF56601">
    <property type="entry name" value="beta-lactamase/transpeptidase-like"/>
    <property type="match status" value="1"/>
</dbReference>
<protein>
    <submittedName>
        <fullName evidence="2">Beta-lactamase family protein</fullName>
    </submittedName>
</protein>
<evidence type="ECO:0000313" key="3">
    <source>
        <dbReference type="Proteomes" id="UP001142610"/>
    </source>
</evidence>
<feature type="domain" description="Beta-lactamase-related" evidence="1">
    <location>
        <begin position="3"/>
        <end position="239"/>
    </location>
</feature>
<accession>A0A9X2RJQ2</accession>
<dbReference type="AlphaFoldDB" id="A0A9X2RJQ2"/>
<sequence length="250" mass="27119">MKGVLDLDETLAPFPYPRIEDKEAYAKITPRMVLTHRTGMPNWSGDSQDEYRGDPIPFETEPGEAYSYSGEAFELLRAYLVSKTGRSLHELFLPRFGSVMPNSSFDGRLRGRAVPSRAYEAASDPASGRDLYLKPHRTGAAWGLLTTAGDYAAFLAAVCRGEGLSETMRAEMLRPQSPIPPATTPAPASYGLGWVITQLGPETIVMHSGNNGEYRSLAAYLPATGEGYVILTNGRNGEDMIGAILEGAQP</sequence>
<name>A0A9X2RJQ2_9PROT</name>
<dbReference type="PANTHER" id="PTHR46825:SF9">
    <property type="entry name" value="BETA-LACTAMASE-RELATED DOMAIN-CONTAINING PROTEIN"/>
    <property type="match status" value="1"/>
</dbReference>
<dbReference type="Proteomes" id="UP001142610">
    <property type="component" value="Unassembled WGS sequence"/>
</dbReference>
<dbReference type="RefSeq" id="WP_256620016.1">
    <property type="nucleotide sequence ID" value="NZ_JANIBC010000012.1"/>
</dbReference>
<dbReference type="InterPro" id="IPR050491">
    <property type="entry name" value="AmpC-like"/>
</dbReference>
<proteinExistence type="predicted"/>
<keyword evidence="3" id="KW-1185">Reference proteome</keyword>
<reference evidence="2" key="1">
    <citation type="submission" date="2022-07" db="EMBL/GenBank/DDBJ databases">
        <title>Parvularcula maris sp. nov., an algicidal bacterium isolated from seawater.</title>
        <authorList>
            <person name="Li F."/>
        </authorList>
    </citation>
    <scope>NUCLEOTIDE SEQUENCE</scope>
    <source>
        <strain evidence="2">BGMRC 0090</strain>
    </source>
</reference>
<dbReference type="PANTHER" id="PTHR46825">
    <property type="entry name" value="D-ALANYL-D-ALANINE-CARBOXYPEPTIDASE/ENDOPEPTIDASE AMPH"/>
    <property type="match status" value="1"/>
</dbReference>
<dbReference type="InterPro" id="IPR001466">
    <property type="entry name" value="Beta-lactam-related"/>
</dbReference>
<comment type="caution">
    <text evidence="2">The sequence shown here is derived from an EMBL/GenBank/DDBJ whole genome shotgun (WGS) entry which is preliminary data.</text>
</comment>
<evidence type="ECO:0000313" key="2">
    <source>
        <dbReference type="EMBL" id="MCQ8186121.1"/>
    </source>
</evidence>
<organism evidence="2 3">
    <name type="scientific">Parvularcula maris</name>
    <dbReference type="NCBI Taxonomy" id="2965077"/>
    <lineage>
        <taxon>Bacteria</taxon>
        <taxon>Pseudomonadati</taxon>
        <taxon>Pseudomonadota</taxon>
        <taxon>Alphaproteobacteria</taxon>
        <taxon>Parvularculales</taxon>
        <taxon>Parvularculaceae</taxon>
        <taxon>Parvularcula</taxon>
    </lineage>
</organism>
<dbReference type="Pfam" id="PF00144">
    <property type="entry name" value="Beta-lactamase"/>
    <property type="match status" value="1"/>
</dbReference>